<keyword evidence="2" id="KW-1185">Reference proteome</keyword>
<dbReference type="EMBL" id="JYDO01000224">
    <property type="protein sequence ID" value="KRZ66793.1"/>
    <property type="molecule type" value="Genomic_DNA"/>
</dbReference>
<sequence length="73" mass="8627">MEDCCKKQVAYGVDVTLMNGILQLTHHERNAESAWSFHFNSQSLACFITFIHLFRVKQPISHVTYDRWKRVSR</sequence>
<evidence type="ECO:0000313" key="2">
    <source>
        <dbReference type="Proteomes" id="UP000054843"/>
    </source>
</evidence>
<gene>
    <name evidence="1" type="ORF">T10_10403</name>
</gene>
<reference evidence="1 2" key="1">
    <citation type="submission" date="2015-01" db="EMBL/GenBank/DDBJ databases">
        <title>Evolution of Trichinella species and genotypes.</title>
        <authorList>
            <person name="Korhonen P.K."/>
            <person name="Edoardo P."/>
            <person name="Giuseppe L.R."/>
            <person name="Gasser R.B."/>
        </authorList>
    </citation>
    <scope>NUCLEOTIDE SEQUENCE [LARGE SCALE GENOMIC DNA]</scope>
    <source>
        <strain evidence="1">ISS1980</strain>
    </source>
</reference>
<dbReference type="AlphaFoldDB" id="A0A0V1M4Z6"/>
<name>A0A0V1M4Z6_9BILA</name>
<proteinExistence type="predicted"/>
<accession>A0A0V1M4Z6</accession>
<protein>
    <submittedName>
        <fullName evidence="1">Uncharacterized protein</fullName>
    </submittedName>
</protein>
<evidence type="ECO:0000313" key="1">
    <source>
        <dbReference type="EMBL" id="KRZ66793.1"/>
    </source>
</evidence>
<organism evidence="1 2">
    <name type="scientific">Trichinella papuae</name>
    <dbReference type="NCBI Taxonomy" id="268474"/>
    <lineage>
        <taxon>Eukaryota</taxon>
        <taxon>Metazoa</taxon>
        <taxon>Ecdysozoa</taxon>
        <taxon>Nematoda</taxon>
        <taxon>Enoplea</taxon>
        <taxon>Dorylaimia</taxon>
        <taxon>Trichinellida</taxon>
        <taxon>Trichinellidae</taxon>
        <taxon>Trichinella</taxon>
    </lineage>
</organism>
<comment type="caution">
    <text evidence="1">The sequence shown here is derived from an EMBL/GenBank/DDBJ whole genome shotgun (WGS) entry which is preliminary data.</text>
</comment>
<dbReference type="Proteomes" id="UP000054843">
    <property type="component" value="Unassembled WGS sequence"/>
</dbReference>